<dbReference type="Proteomes" id="UP000192911">
    <property type="component" value="Unassembled WGS sequence"/>
</dbReference>
<reference evidence="2" key="1">
    <citation type="submission" date="2017-04" db="EMBL/GenBank/DDBJ databases">
        <authorList>
            <person name="Varghese N."/>
            <person name="Submissions S."/>
        </authorList>
    </citation>
    <scope>NUCLEOTIDE SEQUENCE [LARGE SCALE GENOMIC DNA]</scope>
    <source>
        <strain evidence="2">Ballard 720</strain>
    </source>
</reference>
<dbReference type="GeneID" id="95553475"/>
<proteinExistence type="predicted"/>
<keyword evidence="2" id="KW-1185">Reference proteome</keyword>
<dbReference type="EMBL" id="FXAH01000010">
    <property type="protein sequence ID" value="SMF56528.1"/>
    <property type="molecule type" value="Genomic_DNA"/>
</dbReference>
<evidence type="ECO:0000313" key="1">
    <source>
        <dbReference type="EMBL" id="SMF56528.1"/>
    </source>
</evidence>
<sequence>MKDPMIARGCGSELASFLMHLFSLDAADRPKHAARFRAHFIEAVRACARDPHLVSERHRWASQSYCHANGFVKLVAYASPCSRFRLRVHVWPPGCERQRLNVHNHRYAFVSLVVRGQIDDYLWRPSANGLLFKRFVYRPRNDDGYYAHEHTGNAALEIADVRRHTAGTLYSLGPGDFHYTAPVSGTSPVTFFAEDRRALQQDALTYSRHHRPDDNRVYTPALSPDRYSALLSDYVLDYIA</sequence>
<dbReference type="AlphaFoldDB" id="A0A1X7FPY9"/>
<name>A0A1X7FPY9_TRICW</name>
<dbReference type="OrthoDB" id="2596042at2"/>
<dbReference type="SUPFAM" id="SSF51182">
    <property type="entry name" value="RmlC-like cupins"/>
    <property type="match status" value="1"/>
</dbReference>
<dbReference type="InterPro" id="IPR011051">
    <property type="entry name" value="RmlC_Cupin_sf"/>
</dbReference>
<accession>A0A1X7FPY9</accession>
<dbReference type="STRING" id="28094.SAMN06295900_110157"/>
<dbReference type="InterPro" id="IPR014710">
    <property type="entry name" value="RmlC-like_jellyroll"/>
</dbReference>
<dbReference type="Gene3D" id="2.60.120.10">
    <property type="entry name" value="Jelly Rolls"/>
    <property type="match status" value="1"/>
</dbReference>
<dbReference type="RefSeq" id="WP_085228882.1">
    <property type="nucleotide sequence ID" value="NZ_BSQD01000007.1"/>
</dbReference>
<evidence type="ECO:0000313" key="2">
    <source>
        <dbReference type="Proteomes" id="UP000192911"/>
    </source>
</evidence>
<organism evidence="1 2">
    <name type="scientific">Trinickia caryophylli</name>
    <name type="common">Paraburkholderia caryophylli</name>
    <dbReference type="NCBI Taxonomy" id="28094"/>
    <lineage>
        <taxon>Bacteria</taxon>
        <taxon>Pseudomonadati</taxon>
        <taxon>Pseudomonadota</taxon>
        <taxon>Betaproteobacteria</taxon>
        <taxon>Burkholderiales</taxon>
        <taxon>Burkholderiaceae</taxon>
        <taxon>Trinickia</taxon>
    </lineage>
</organism>
<evidence type="ECO:0008006" key="3">
    <source>
        <dbReference type="Google" id="ProtNLM"/>
    </source>
</evidence>
<gene>
    <name evidence="1" type="ORF">SAMN06295900_110157</name>
</gene>
<protein>
    <recommendedName>
        <fullName evidence="3">Cysteine dioxygenase type I</fullName>
    </recommendedName>
</protein>